<keyword evidence="1 6" id="KW-0853">WD repeat</keyword>
<dbReference type="GO" id="GO:0005634">
    <property type="term" value="C:nucleus"/>
    <property type="evidence" value="ECO:0007669"/>
    <property type="project" value="TreeGrafter"/>
</dbReference>
<keyword evidence="2" id="KW-0677">Repeat</keyword>
<dbReference type="Gene3D" id="2.130.10.10">
    <property type="entry name" value="YVTN repeat-like/Quinoprotein amine dehydrogenase"/>
    <property type="match status" value="1"/>
</dbReference>
<dbReference type="GO" id="GO:0045013">
    <property type="term" value="P:carbon catabolite repression of transcription"/>
    <property type="evidence" value="ECO:0007669"/>
    <property type="project" value="TreeGrafter"/>
</dbReference>
<dbReference type="InterPro" id="IPR015943">
    <property type="entry name" value="WD40/YVTN_repeat-like_dom_sf"/>
</dbReference>
<gene>
    <name evidence="8" type="primary">creC</name>
    <name evidence="8" type="ORF">LOCC1_G004821</name>
</gene>
<dbReference type="PROSITE" id="PS50082">
    <property type="entry name" value="WD_REPEATS_2"/>
    <property type="match status" value="1"/>
</dbReference>
<comment type="subunit">
    <text evidence="5">Interacts with creB.</text>
</comment>
<feature type="region of interest" description="Disordered" evidence="7">
    <location>
        <begin position="614"/>
        <end position="635"/>
    </location>
</feature>
<comment type="function">
    <text evidence="3">Component of the regulatory network controlling carbon source utilization through ubiquitination and deubiquitination involving creA, creB, creC, creD and acrB. Required to prevent the proteolysis of the CreB deubiquitinating enzyme in the absence of carbon catabolite repression. CreB deubiquitinating enzyme stabilized in a complex with the CreC leads to the expression of genes such as those in the proline and quinate pathways.</text>
</comment>
<dbReference type="AlphaFoldDB" id="A0A8H8RXX2"/>
<evidence type="ECO:0000256" key="5">
    <source>
        <dbReference type="ARBA" id="ARBA00038682"/>
    </source>
</evidence>
<dbReference type="EMBL" id="QGMI01000296">
    <property type="protein sequence ID" value="TVY43066.1"/>
    <property type="molecule type" value="Genomic_DNA"/>
</dbReference>
<dbReference type="OrthoDB" id="3367at2759"/>
<accession>A0A8H8RXX2</accession>
<evidence type="ECO:0000256" key="3">
    <source>
        <dbReference type="ARBA" id="ARBA00037241"/>
    </source>
</evidence>
<protein>
    <submittedName>
        <fullName evidence="8">Putative catabolite repression protein</fullName>
    </submittedName>
</protein>
<dbReference type="PANTHER" id="PTHR14107:SF16">
    <property type="entry name" value="AT02583P"/>
    <property type="match status" value="1"/>
</dbReference>
<dbReference type="GO" id="GO:0051286">
    <property type="term" value="C:cell tip"/>
    <property type="evidence" value="ECO:0007669"/>
    <property type="project" value="TreeGrafter"/>
</dbReference>
<comment type="caution">
    <text evidence="8">The sequence shown here is derived from an EMBL/GenBank/DDBJ whole genome shotgun (WGS) entry which is preliminary data.</text>
</comment>
<feature type="region of interest" description="Disordered" evidence="7">
    <location>
        <begin position="69"/>
        <end position="99"/>
    </location>
</feature>
<evidence type="ECO:0000256" key="1">
    <source>
        <dbReference type="ARBA" id="ARBA00022574"/>
    </source>
</evidence>
<dbReference type="InterPro" id="IPR051362">
    <property type="entry name" value="WD_repeat_creC_regulators"/>
</dbReference>
<organism evidence="8 9">
    <name type="scientific">Lachnellula occidentalis</name>
    <dbReference type="NCBI Taxonomy" id="215460"/>
    <lineage>
        <taxon>Eukaryota</taxon>
        <taxon>Fungi</taxon>
        <taxon>Dikarya</taxon>
        <taxon>Ascomycota</taxon>
        <taxon>Pezizomycotina</taxon>
        <taxon>Leotiomycetes</taxon>
        <taxon>Helotiales</taxon>
        <taxon>Lachnaceae</taxon>
        <taxon>Lachnellula</taxon>
    </lineage>
</organism>
<feature type="compositionally biased region" description="Basic and acidic residues" evidence="7">
    <location>
        <begin position="617"/>
        <end position="626"/>
    </location>
</feature>
<feature type="compositionally biased region" description="Polar residues" evidence="7">
    <location>
        <begin position="123"/>
        <end position="137"/>
    </location>
</feature>
<name>A0A8H8RXX2_9HELO</name>
<feature type="non-terminal residue" evidence="8">
    <location>
        <position position="1"/>
    </location>
</feature>
<dbReference type="SUPFAM" id="SSF50978">
    <property type="entry name" value="WD40 repeat-like"/>
    <property type="match status" value="1"/>
</dbReference>
<evidence type="ECO:0000313" key="9">
    <source>
        <dbReference type="Proteomes" id="UP000443090"/>
    </source>
</evidence>
<feature type="compositionally biased region" description="Polar residues" evidence="7">
    <location>
        <begin position="355"/>
        <end position="364"/>
    </location>
</feature>
<feature type="region of interest" description="Disordered" evidence="7">
    <location>
        <begin position="119"/>
        <end position="201"/>
    </location>
</feature>
<dbReference type="Proteomes" id="UP000443090">
    <property type="component" value="Unassembled WGS sequence"/>
</dbReference>
<proteinExistence type="inferred from homology"/>
<feature type="repeat" description="WD" evidence="6">
    <location>
        <begin position="435"/>
        <end position="476"/>
    </location>
</feature>
<reference evidence="8 9" key="1">
    <citation type="submission" date="2018-05" db="EMBL/GenBank/DDBJ databases">
        <title>Genome sequencing and assembly of the regulated plant pathogen Lachnellula willkommii and related sister species for the development of diagnostic species identification markers.</title>
        <authorList>
            <person name="Giroux E."/>
            <person name="Bilodeau G."/>
        </authorList>
    </citation>
    <scope>NUCLEOTIDE SEQUENCE [LARGE SCALE GENOMIC DNA]</scope>
    <source>
        <strain evidence="8 9">CBS 160.35</strain>
    </source>
</reference>
<evidence type="ECO:0000313" key="8">
    <source>
        <dbReference type="EMBL" id="TVY43066.1"/>
    </source>
</evidence>
<evidence type="ECO:0000256" key="7">
    <source>
        <dbReference type="SAM" id="MobiDB-lite"/>
    </source>
</evidence>
<dbReference type="SMART" id="SM00320">
    <property type="entry name" value="WD40"/>
    <property type="match status" value="5"/>
</dbReference>
<dbReference type="PANTHER" id="PTHR14107">
    <property type="entry name" value="WD REPEAT PROTEIN"/>
    <property type="match status" value="1"/>
</dbReference>
<dbReference type="GO" id="GO:0032153">
    <property type="term" value="C:cell division site"/>
    <property type="evidence" value="ECO:0007669"/>
    <property type="project" value="TreeGrafter"/>
</dbReference>
<sequence length="635" mass="69908">LPIWDPLAHITNTSDSVLPPPPRYPSQAAYNLAVQNGQAAPMIETNNILSHPTGPKYQLVSGEGTYTLKDDLHLATPPPHPSEAPIVNPNPLATTPQPATAGTKLSLLSLSSRSSPPFLYRVGTNQSTRSNLNSSIQEHPGEGRTSGDQFPPSSDGEDTSGTGSARAALSIGSAPAFGEGNTSLSATGKDTGKRRKPKNNIAKSNSSFISRCIVHENLAKRLQDRPAEGYFAFANINRAFQWIDLASPQKAEHLTKILFTKGHCLCHDINQVTKSQSHIDLIMGFSTGEIIWYEPISQKYTRLNKNGLINATPVSEIRWIPGSENLFLAAHMDGSLVVYDKEKEDFPFLPDEHNSPTNDNSETANGEGDFSTKLQIDKSVHSRNQKSNPVSFWKLSNQRVNAFAFSPDNRHIAVVSEDGVLRIIDYLKEELLDMFSSYYGGLLCVCWSPDGKYVLTGGQDDLVSIWSVAEATIVARCQGHQSWVTAVCFDPWRCDDRNYRFGSVGEDCRLLLWDFSVGMLHKPKTSSVRQRGSISSRLANPLHRAETSNTTLSKLRSNSVVSVDGEYEHTIQHEVEPRATTATLPPVMSKVIDPDPLCWLEFTEESIMTSCKSGHIRTWDRPRDSSDSDVISSST</sequence>
<dbReference type="InterPro" id="IPR036322">
    <property type="entry name" value="WD40_repeat_dom_sf"/>
</dbReference>
<dbReference type="PROSITE" id="PS50294">
    <property type="entry name" value="WD_REPEATS_REGION"/>
    <property type="match status" value="1"/>
</dbReference>
<evidence type="ECO:0000256" key="6">
    <source>
        <dbReference type="PROSITE-ProRule" id="PRU00221"/>
    </source>
</evidence>
<comment type="similarity">
    <text evidence="4">Belongs to the WD repeat creC family.</text>
</comment>
<feature type="region of interest" description="Disordered" evidence="7">
    <location>
        <begin position="348"/>
        <end position="368"/>
    </location>
</feature>
<dbReference type="Pfam" id="PF00400">
    <property type="entry name" value="WD40"/>
    <property type="match status" value="3"/>
</dbReference>
<dbReference type="InterPro" id="IPR001680">
    <property type="entry name" value="WD40_rpt"/>
</dbReference>
<keyword evidence="9" id="KW-1185">Reference proteome</keyword>
<evidence type="ECO:0000256" key="4">
    <source>
        <dbReference type="ARBA" id="ARBA00038107"/>
    </source>
</evidence>
<evidence type="ECO:0000256" key="2">
    <source>
        <dbReference type="ARBA" id="ARBA00022737"/>
    </source>
</evidence>